<evidence type="ECO:0000313" key="3">
    <source>
        <dbReference type="EMBL" id="KAG2251069.1"/>
    </source>
</evidence>
<sequence length="242" mass="27167">MSGFGHCISVSSTESELEEPASTDQEEAASTEPEFIVTTPTFPERLFARNCYPGKPRLNIYSKASIIGSLVKLLRGSPEMNCLLGSQFGALFHLPVSRCSNSAKLVHSLLSRQLVTMRLYELWFLFADKPLCFSLLGNGSESIDATPGRMWKELFETEDEDVTVPDVLRMLEQPSLPEWKRLPLALIALVDGLLVCGHKLLRVTPAYVEMLEDTRSFLQYPWGREAFVSTLSRLRPPQPFDP</sequence>
<comment type="caution">
    <text evidence="3">The sequence shown here is derived from an EMBL/GenBank/DDBJ whole genome shotgun (WGS) entry which is preliminary data.</text>
</comment>
<dbReference type="AlphaFoldDB" id="A0A8X7TRB7"/>
<protein>
    <recommendedName>
        <fullName evidence="2">DUF1985 domain-containing protein</fullName>
    </recommendedName>
</protein>
<proteinExistence type="predicted"/>
<keyword evidence="4" id="KW-1185">Reference proteome</keyword>
<evidence type="ECO:0000313" key="4">
    <source>
        <dbReference type="Proteomes" id="UP000886595"/>
    </source>
</evidence>
<evidence type="ECO:0000259" key="2">
    <source>
        <dbReference type="Pfam" id="PF09331"/>
    </source>
</evidence>
<feature type="region of interest" description="Disordered" evidence="1">
    <location>
        <begin position="1"/>
        <end position="34"/>
    </location>
</feature>
<dbReference type="OrthoDB" id="1113065at2759"/>
<feature type="compositionally biased region" description="Acidic residues" evidence="1">
    <location>
        <begin position="15"/>
        <end position="29"/>
    </location>
</feature>
<accession>A0A8X7TRB7</accession>
<feature type="domain" description="DUF1985" evidence="2">
    <location>
        <begin position="149"/>
        <end position="232"/>
    </location>
</feature>
<dbReference type="Proteomes" id="UP000886595">
    <property type="component" value="Unassembled WGS sequence"/>
</dbReference>
<reference evidence="3 4" key="1">
    <citation type="submission" date="2020-02" db="EMBL/GenBank/DDBJ databases">
        <authorList>
            <person name="Ma Q."/>
            <person name="Huang Y."/>
            <person name="Song X."/>
            <person name="Pei D."/>
        </authorList>
    </citation>
    <scope>NUCLEOTIDE SEQUENCE [LARGE SCALE GENOMIC DNA]</scope>
    <source>
        <strain evidence="3">Sxm20200214</strain>
        <tissue evidence="3">Leaf</tissue>
    </source>
</reference>
<dbReference type="InterPro" id="IPR015410">
    <property type="entry name" value="DUF1985"/>
</dbReference>
<name>A0A8X7TRB7_BRACI</name>
<dbReference type="Pfam" id="PF09331">
    <property type="entry name" value="DUF1985"/>
    <property type="match status" value="1"/>
</dbReference>
<gene>
    <name evidence="3" type="ORF">Bca52824_081205</name>
</gene>
<dbReference type="EMBL" id="JAAMPC010000016">
    <property type="protein sequence ID" value="KAG2251069.1"/>
    <property type="molecule type" value="Genomic_DNA"/>
</dbReference>
<organism evidence="3 4">
    <name type="scientific">Brassica carinata</name>
    <name type="common">Ethiopian mustard</name>
    <name type="synonym">Abyssinian cabbage</name>
    <dbReference type="NCBI Taxonomy" id="52824"/>
    <lineage>
        <taxon>Eukaryota</taxon>
        <taxon>Viridiplantae</taxon>
        <taxon>Streptophyta</taxon>
        <taxon>Embryophyta</taxon>
        <taxon>Tracheophyta</taxon>
        <taxon>Spermatophyta</taxon>
        <taxon>Magnoliopsida</taxon>
        <taxon>eudicotyledons</taxon>
        <taxon>Gunneridae</taxon>
        <taxon>Pentapetalae</taxon>
        <taxon>rosids</taxon>
        <taxon>malvids</taxon>
        <taxon>Brassicales</taxon>
        <taxon>Brassicaceae</taxon>
        <taxon>Brassiceae</taxon>
        <taxon>Brassica</taxon>
    </lineage>
</organism>
<dbReference type="PANTHER" id="PTHR48449">
    <property type="entry name" value="DUF1985 DOMAIN-CONTAINING PROTEIN"/>
    <property type="match status" value="1"/>
</dbReference>
<dbReference type="PANTHER" id="PTHR48449:SF1">
    <property type="entry name" value="DUF1985 DOMAIN-CONTAINING PROTEIN"/>
    <property type="match status" value="1"/>
</dbReference>
<evidence type="ECO:0000256" key="1">
    <source>
        <dbReference type="SAM" id="MobiDB-lite"/>
    </source>
</evidence>